<protein>
    <recommendedName>
        <fullName evidence="20">TonB-dependent receptor</fullName>
    </recommendedName>
</protein>
<dbReference type="EMBL" id="JWJG01000028">
    <property type="protein sequence ID" value="KIF83376.1"/>
    <property type="molecule type" value="Genomic_DNA"/>
</dbReference>
<dbReference type="Gene3D" id="2.170.130.10">
    <property type="entry name" value="TonB-dependent receptor, plug domain"/>
    <property type="match status" value="1"/>
</dbReference>
<evidence type="ECO:0000256" key="15">
    <source>
        <dbReference type="SAM" id="SignalP"/>
    </source>
</evidence>
<keyword evidence="3 11" id="KW-0813">Transport</keyword>
<dbReference type="Proteomes" id="UP000031572">
    <property type="component" value="Unassembled WGS sequence"/>
</dbReference>
<dbReference type="GO" id="GO:0015344">
    <property type="term" value="F:siderophore uptake transmembrane transporter activity"/>
    <property type="evidence" value="ECO:0007669"/>
    <property type="project" value="TreeGrafter"/>
</dbReference>
<dbReference type="PROSITE" id="PS01156">
    <property type="entry name" value="TONB_DEPENDENT_REC_2"/>
    <property type="match status" value="1"/>
</dbReference>
<comment type="subcellular location">
    <subcellularLocation>
        <location evidence="1 11">Cell outer membrane</location>
        <topology evidence="1 11">Multi-pass membrane protein</topology>
    </subcellularLocation>
</comment>
<evidence type="ECO:0000256" key="11">
    <source>
        <dbReference type="PROSITE-ProRule" id="PRU01360"/>
    </source>
</evidence>
<dbReference type="OrthoDB" id="183532at2"/>
<dbReference type="AlphaFoldDB" id="A0A0C2BZE1"/>
<evidence type="ECO:0000256" key="1">
    <source>
        <dbReference type="ARBA" id="ARBA00004571"/>
    </source>
</evidence>
<dbReference type="GO" id="GO:0009279">
    <property type="term" value="C:cell outer membrane"/>
    <property type="evidence" value="ECO:0007669"/>
    <property type="project" value="UniProtKB-SubCell"/>
</dbReference>
<sequence>MKNSMGTKHAPLMAALALFGADCALAQQAQEERTLDAVVVSASRSQAKVEEMPLHSTIVSQEDIKKSPATTLDQLLRNVPGMNFTGVPAALSDPTAHQTKMRGLGNAKVLVLLDGIPIHDPFYLTTQWFKVPLSNIERVEIIRGGNSSLWGNMAVAGVVNIVTKRVKDNAGEASASIGTQGTMNVALSKNVALSDILSFNLAADFSHTDGYQTTPGEFLYRFPQKQPVTSENKSFRLTTYFKPSADLSGYLRLGYHVQDQDISYQFGNNLQKSPDLAASFTKTFDDRASLQANAWAQYVNFQKFNGNTCYYQSDKKACLTSTSAGLTPAQVNSNVVQFYTQQGDQGYRDQGSSVIYSKNLRAALYSFQVGADYRRLSAQDTEWFYNTPTSPAAPQGQSNSSTHGEGTQTFQGLFAQAKIAPLDALDITVSGRYDAYRIDDRTNTRTLASGTTTGGALPASTKSAFNPSLAVRYDLNDRIALRGATYKAFRAPGFNNLTRTFGTGSNTTIANPDLVPEDLRGWELGSDYRKGGFSAGATYFLYNISNMIATYTASGASAPQQVQTICGGPTLPSCSGSAKYYTNDQDGQSHGVELVANWDVLDNLTLNGFYTRTETYLTRRGAVVTDPLGVQLAGVPKNVASFGATWKPREKLQTYAELRYIGPMLLDTTSNNATTRFEQGGNTIVNASASYAWSKTVEVFGNVVNLFDREYTESPYNVSQPYNKMLSMPRAVNVGVRMRF</sequence>
<feature type="region of interest" description="Disordered" evidence="14">
    <location>
        <begin position="388"/>
        <end position="407"/>
    </location>
</feature>
<dbReference type="InterPro" id="IPR039426">
    <property type="entry name" value="TonB-dep_rcpt-like"/>
</dbReference>
<dbReference type="InterPro" id="IPR000531">
    <property type="entry name" value="Beta-barrel_TonB"/>
</dbReference>
<evidence type="ECO:0000256" key="5">
    <source>
        <dbReference type="ARBA" id="ARBA00022692"/>
    </source>
</evidence>
<evidence type="ECO:0000256" key="14">
    <source>
        <dbReference type="SAM" id="MobiDB-lite"/>
    </source>
</evidence>
<keyword evidence="4 11" id="KW-1134">Transmembrane beta strand</keyword>
<dbReference type="InterPro" id="IPR036942">
    <property type="entry name" value="Beta-barrel_TonB_sf"/>
</dbReference>
<keyword evidence="7 13" id="KW-0798">TonB box</keyword>
<dbReference type="RefSeq" id="WP_040042002.1">
    <property type="nucleotide sequence ID" value="NZ_JWJG01000028.1"/>
</dbReference>
<comment type="caution">
    <text evidence="18">The sequence shown here is derived from an EMBL/GenBank/DDBJ whole genome shotgun (WGS) entry which is preliminary data.</text>
</comment>
<gene>
    <name evidence="18" type="ORF">TSA66_25115</name>
</gene>
<evidence type="ECO:0000256" key="9">
    <source>
        <dbReference type="ARBA" id="ARBA00023170"/>
    </source>
</evidence>
<feature type="domain" description="TonB-dependent receptor-like beta-barrel" evidence="16">
    <location>
        <begin position="242"/>
        <end position="706"/>
    </location>
</feature>
<dbReference type="InterPro" id="IPR010917">
    <property type="entry name" value="TonB_rcpt_CS"/>
</dbReference>
<accession>A0A0C2BZE1</accession>
<dbReference type="PANTHER" id="PTHR30069">
    <property type="entry name" value="TONB-DEPENDENT OUTER MEMBRANE RECEPTOR"/>
    <property type="match status" value="1"/>
</dbReference>
<evidence type="ECO:0000313" key="19">
    <source>
        <dbReference type="Proteomes" id="UP000031572"/>
    </source>
</evidence>
<keyword evidence="19" id="KW-1185">Reference proteome</keyword>
<dbReference type="InterPro" id="IPR012910">
    <property type="entry name" value="Plug_dom"/>
</dbReference>
<keyword evidence="5 11" id="KW-0812">Transmembrane</keyword>
<evidence type="ECO:0000256" key="10">
    <source>
        <dbReference type="ARBA" id="ARBA00023237"/>
    </source>
</evidence>
<evidence type="ECO:0000256" key="8">
    <source>
        <dbReference type="ARBA" id="ARBA00023136"/>
    </source>
</evidence>
<evidence type="ECO:0000259" key="17">
    <source>
        <dbReference type="Pfam" id="PF07715"/>
    </source>
</evidence>
<dbReference type="Gene3D" id="2.40.170.20">
    <property type="entry name" value="TonB-dependent receptor, beta-barrel domain"/>
    <property type="match status" value="1"/>
</dbReference>
<name>A0A0C2BZE1_9BURK</name>
<dbReference type="CDD" id="cd01347">
    <property type="entry name" value="ligand_gated_channel"/>
    <property type="match status" value="1"/>
</dbReference>
<evidence type="ECO:0000256" key="7">
    <source>
        <dbReference type="ARBA" id="ARBA00023077"/>
    </source>
</evidence>
<dbReference type="PROSITE" id="PS52016">
    <property type="entry name" value="TONB_DEPENDENT_REC_3"/>
    <property type="match status" value="1"/>
</dbReference>
<evidence type="ECO:0000256" key="4">
    <source>
        <dbReference type="ARBA" id="ARBA00022452"/>
    </source>
</evidence>
<evidence type="ECO:0000256" key="13">
    <source>
        <dbReference type="RuleBase" id="RU003357"/>
    </source>
</evidence>
<keyword evidence="6 15" id="KW-0732">Signal</keyword>
<proteinExistence type="inferred from homology"/>
<evidence type="ECO:0000256" key="3">
    <source>
        <dbReference type="ARBA" id="ARBA00022448"/>
    </source>
</evidence>
<evidence type="ECO:0000256" key="12">
    <source>
        <dbReference type="PROSITE-ProRule" id="PRU10144"/>
    </source>
</evidence>
<evidence type="ECO:0008006" key="20">
    <source>
        <dbReference type="Google" id="ProtNLM"/>
    </source>
</evidence>
<dbReference type="Pfam" id="PF07715">
    <property type="entry name" value="Plug"/>
    <property type="match status" value="1"/>
</dbReference>
<dbReference type="SUPFAM" id="SSF56935">
    <property type="entry name" value="Porins"/>
    <property type="match status" value="1"/>
</dbReference>
<feature type="chain" id="PRO_5002146340" description="TonB-dependent receptor" evidence="15">
    <location>
        <begin position="27"/>
        <end position="740"/>
    </location>
</feature>
<dbReference type="Pfam" id="PF00593">
    <property type="entry name" value="TonB_dep_Rec_b-barrel"/>
    <property type="match status" value="1"/>
</dbReference>
<feature type="domain" description="TonB-dependent receptor plug" evidence="17">
    <location>
        <begin position="49"/>
        <end position="158"/>
    </location>
</feature>
<organism evidence="18 19">
    <name type="scientific">Noviherbaspirillum autotrophicum</name>
    <dbReference type="NCBI Taxonomy" id="709839"/>
    <lineage>
        <taxon>Bacteria</taxon>
        <taxon>Pseudomonadati</taxon>
        <taxon>Pseudomonadota</taxon>
        <taxon>Betaproteobacteria</taxon>
        <taxon>Burkholderiales</taxon>
        <taxon>Oxalobacteraceae</taxon>
        <taxon>Noviherbaspirillum</taxon>
    </lineage>
</organism>
<feature type="short sequence motif" description="TonB C-terminal box" evidence="12">
    <location>
        <begin position="723"/>
        <end position="740"/>
    </location>
</feature>
<keyword evidence="9" id="KW-0675">Receptor</keyword>
<dbReference type="PANTHER" id="PTHR30069:SF29">
    <property type="entry name" value="HEMOGLOBIN AND HEMOGLOBIN-HAPTOGLOBIN-BINDING PROTEIN 1-RELATED"/>
    <property type="match status" value="1"/>
</dbReference>
<dbReference type="InterPro" id="IPR037066">
    <property type="entry name" value="Plug_dom_sf"/>
</dbReference>
<comment type="similarity">
    <text evidence="2 11 13">Belongs to the TonB-dependent receptor family.</text>
</comment>
<evidence type="ECO:0000256" key="6">
    <source>
        <dbReference type="ARBA" id="ARBA00022729"/>
    </source>
</evidence>
<evidence type="ECO:0000256" key="2">
    <source>
        <dbReference type="ARBA" id="ARBA00009810"/>
    </source>
</evidence>
<evidence type="ECO:0000259" key="16">
    <source>
        <dbReference type="Pfam" id="PF00593"/>
    </source>
</evidence>
<dbReference type="STRING" id="709839.TSA66_25115"/>
<dbReference type="GO" id="GO:0044718">
    <property type="term" value="P:siderophore transmembrane transport"/>
    <property type="evidence" value="ECO:0007669"/>
    <property type="project" value="TreeGrafter"/>
</dbReference>
<reference evidence="18 19" key="1">
    <citation type="submission" date="2014-12" db="EMBL/GenBank/DDBJ databases">
        <title>Denitrispirillum autotrophicum gen. nov., sp. nov., Denitrifying, Facultatively Autotrophic Bacteria Isolated from Rice Paddy Soil.</title>
        <authorList>
            <person name="Ishii S."/>
            <person name="Ashida N."/>
            <person name="Ohno H."/>
            <person name="Otsuka S."/>
            <person name="Yokota A."/>
            <person name="Senoo K."/>
        </authorList>
    </citation>
    <scope>NUCLEOTIDE SEQUENCE [LARGE SCALE GENOMIC DNA]</scope>
    <source>
        <strain evidence="18 19">TSA66</strain>
    </source>
</reference>
<feature type="signal peptide" evidence="15">
    <location>
        <begin position="1"/>
        <end position="26"/>
    </location>
</feature>
<keyword evidence="10 11" id="KW-0998">Cell outer membrane</keyword>
<evidence type="ECO:0000313" key="18">
    <source>
        <dbReference type="EMBL" id="KIF83376.1"/>
    </source>
</evidence>
<keyword evidence="8 11" id="KW-0472">Membrane</keyword>